<keyword evidence="7" id="KW-0645">Protease</keyword>
<evidence type="ECO:0000259" key="19">
    <source>
        <dbReference type="Pfam" id="PF00905"/>
    </source>
</evidence>
<dbReference type="PANTHER" id="PTHR32282:SF11">
    <property type="entry name" value="PENICILLIN-BINDING PROTEIN 1B"/>
    <property type="match status" value="1"/>
</dbReference>
<evidence type="ECO:0000256" key="17">
    <source>
        <dbReference type="ARBA" id="ARBA00049902"/>
    </source>
</evidence>
<dbReference type="Gene3D" id="3.40.710.10">
    <property type="entry name" value="DD-peptidase/beta-lactamase superfamily"/>
    <property type="match status" value="2"/>
</dbReference>
<dbReference type="SUPFAM" id="SSF53955">
    <property type="entry name" value="Lysozyme-like"/>
    <property type="match status" value="1"/>
</dbReference>
<evidence type="ECO:0000313" key="22">
    <source>
        <dbReference type="Proteomes" id="UP000808337"/>
    </source>
</evidence>
<gene>
    <name evidence="21" type="ORF">IPP15_21775</name>
</gene>
<dbReference type="InterPro" id="IPR012338">
    <property type="entry name" value="Beta-lactam/transpept-like"/>
</dbReference>
<evidence type="ECO:0000256" key="10">
    <source>
        <dbReference type="ARBA" id="ARBA00022801"/>
    </source>
</evidence>
<dbReference type="GO" id="GO:0009002">
    <property type="term" value="F:serine-type D-Ala-D-Ala carboxypeptidase activity"/>
    <property type="evidence" value="ECO:0007669"/>
    <property type="project" value="UniProtKB-EC"/>
</dbReference>
<dbReference type="Proteomes" id="UP000808337">
    <property type="component" value="Unassembled WGS sequence"/>
</dbReference>
<dbReference type="InterPro" id="IPR036950">
    <property type="entry name" value="PBP_transglycosylase"/>
</dbReference>
<dbReference type="AlphaFoldDB" id="A0A9D7XUK2"/>
<keyword evidence="9" id="KW-0808">Transferase</keyword>
<evidence type="ECO:0000256" key="16">
    <source>
        <dbReference type="ARBA" id="ARBA00034000"/>
    </source>
</evidence>
<keyword evidence="13 18" id="KW-0472">Membrane</keyword>
<proteinExistence type="inferred from homology"/>
<dbReference type="GO" id="GO:0006508">
    <property type="term" value="P:proteolysis"/>
    <property type="evidence" value="ECO:0007669"/>
    <property type="project" value="UniProtKB-KW"/>
</dbReference>
<evidence type="ECO:0000256" key="12">
    <source>
        <dbReference type="ARBA" id="ARBA00022984"/>
    </source>
</evidence>
<comment type="caution">
    <text evidence="21">The sequence shown here is derived from an EMBL/GenBank/DDBJ whole genome shotgun (WGS) entry which is preliminary data.</text>
</comment>
<dbReference type="InterPro" id="IPR050396">
    <property type="entry name" value="Glycosyltr_51/Transpeptidase"/>
</dbReference>
<keyword evidence="18" id="KW-0812">Transmembrane</keyword>
<evidence type="ECO:0000256" key="4">
    <source>
        <dbReference type="ARBA" id="ARBA00007739"/>
    </source>
</evidence>
<dbReference type="Pfam" id="PF00905">
    <property type="entry name" value="Transpeptidase"/>
    <property type="match status" value="1"/>
</dbReference>
<dbReference type="GO" id="GO:0008658">
    <property type="term" value="F:penicillin binding"/>
    <property type="evidence" value="ECO:0007669"/>
    <property type="project" value="InterPro"/>
</dbReference>
<evidence type="ECO:0000256" key="8">
    <source>
        <dbReference type="ARBA" id="ARBA00022676"/>
    </source>
</evidence>
<name>A0A9D7XUK2_9BACT</name>
<comment type="pathway">
    <text evidence="2">Cell wall biogenesis; peptidoglycan biosynthesis.</text>
</comment>
<keyword evidence="6" id="KW-0121">Carboxypeptidase</keyword>
<keyword evidence="8" id="KW-0328">Glycosyltransferase</keyword>
<evidence type="ECO:0000313" key="21">
    <source>
        <dbReference type="EMBL" id="MBK9984958.1"/>
    </source>
</evidence>
<evidence type="ECO:0000256" key="9">
    <source>
        <dbReference type="ARBA" id="ARBA00022679"/>
    </source>
</evidence>
<comment type="similarity">
    <text evidence="4">In the N-terminal section; belongs to the glycosyltransferase 51 family.</text>
</comment>
<protein>
    <submittedName>
        <fullName evidence="21">Transglycosylase domain-containing protein</fullName>
    </submittedName>
</protein>
<keyword evidence="11" id="KW-0133">Cell shape</keyword>
<dbReference type="GO" id="GO:0071555">
    <property type="term" value="P:cell wall organization"/>
    <property type="evidence" value="ECO:0007669"/>
    <property type="project" value="UniProtKB-KW"/>
</dbReference>
<evidence type="ECO:0000256" key="2">
    <source>
        <dbReference type="ARBA" id="ARBA00004752"/>
    </source>
</evidence>
<keyword evidence="18" id="KW-1133">Transmembrane helix</keyword>
<dbReference type="PANTHER" id="PTHR32282">
    <property type="entry name" value="BINDING PROTEIN TRANSPEPTIDASE, PUTATIVE-RELATED"/>
    <property type="match status" value="1"/>
</dbReference>
<dbReference type="Pfam" id="PF00912">
    <property type="entry name" value="Transgly"/>
    <property type="match status" value="1"/>
</dbReference>
<evidence type="ECO:0000256" key="14">
    <source>
        <dbReference type="ARBA" id="ARBA00023268"/>
    </source>
</evidence>
<dbReference type="Gene3D" id="1.10.3810.10">
    <property type="entry name" value="Biosynthetic peptidoglycan transglycosylase-like"/>
    <property type="match status" value="1"/>
</dbReference>
<keyword evidence="14" id="KW-0511">Multifunctional enzyme</keyword>
<evidence type="ECO:0000256" key="15">
    <source>
        <dbReference type="ARBA" id="ARBA00023316"/>
    </source>
</evidence>
<keyword evidence="12" id="KW-0573">Peptidoglycan synthesis</keyword>
<dbReference type="GO" id="GO:0009252">
    <property type="term" value="P:peptidoglycan biosynthetic process"/>
    <property type="evidence" value="ECO:0007669"/>
    <property type="project" value="UniProtKB-KW"/>
</dbReference>
<comment type="similarity">
    <text evidence="3">In the C-terminal section; belongs to the transpeptidase family.</text>
</comment>
<dbReference type="GO" id="GO:0030288">
    <property type="term" value="C:outer membrane-bounded periplasmic space"/>
    <property type="evidence" value="ECO:0007669"/>
    <property type="project" value="TreeGrafter"/>
</dbReference>
<evidence type="ECO:0000256" key="5">
    <source>
        <dbReference type="ARBA" id="ARBA00022475"/>
    </source>
</evidence>
<evidence type="ECO:0000256" key="6">
    <source>
        <dbReference type="ARBA" id="ARBA00022645"/>
    </source>
</evidence>
<keyword evidence="15" id="KW-0961">Cell wall biogenesis/degradation</keyword>
<evidence type="ECO:0000256" key="11">
    <source>
        <dbReference type="ARBA" id="ARBA00022960"/>
    </source>
</evidence>
<reference evidence="21 22" key="1">
    <citation type="submission" date="2020-10" db="EMBL/GenBank/DDBJ databases">
        <title>Connecting structure to function with the recovery of over 1000 high-quality activated sludge metagenome-assembled genomes encoding full-length rRNA genes using long-read sequencing.</title>
        <authorList>
            <person name="Singleton C.M."/>
            <person name="Petriglieri F."/>
            <person name="Kristensen J.M."/>
            <person name="Kirkegaard R.H."/>
            <person name="Michaelsen T.Y."/>
            <person name="Andersen M.H."/>
            <person name="Karst S.M."/>
            <person name="Dueholm M.S."/>
            <person name="Nielsen P.H."/>
            <person name="Albertsen M."/>
        </authorList>
    </citation>
    <scope>NUCLEOTIDE SEQUENCE [LARGE SCALE GENOMIC DNA]</scope>
    <source>
        <strain evidence="21">Ribe_18-Q3-R11-54_MAXAC.273</strain>
    </source>
</reference>
<dbReference type="InterPro" id="IPR001460">
    <property type="entry name" value="PCN-bd_Tpept"/>
</dbReference>
<comment type="catalytic activity">
    <reaction evidence="17">
        <text>[GlcNAc-(1-&gt;4)-Mur2Ac(oyl-L-Ala-gamma-D-Glu-L-Lys-D-Ala-D-Ala)](n)-di-trans,octa-cis-undecaprenyl diphosphate + beta-D-GlcNAc-(1-&gt;4)-Mur2Ac(oyl-L-Ala-gamma-D-Glu-L-Lys-D-Ala-D-Ala)-di-trans,octa-cis-undecaprenyl diphosphate = [GlcNAc-(1-&gt;4)-Mur2Ac(oyl-L-Ala-gamma-D-Glu-L-Lys-D-Ala-D-Ala)](n+1)-di-trans,octa-cis-undecaprenyl diphosphate + di-trans,octa-cis-undecaprenyl diphosphate + H(+)</text>
        <dbReference type="Rhea" id="RHEA:23708"/>
        <dbReference type="Rhea" id="RHEA-COMP:9602"/>
        <dbReference type="Rhea" id="RHEA-COMP:9603"/>
        <dbReference type="ChEBI" id="CHEBI:15378"/>
        <dbReference type="ChEBI" id="CHEBI:58405"/>
        <dbReference type="ChEBI" id="CHEBI:60033"/>
        <dbReference type="ChEBI" id="CHEBI:78435"/>
        <dbReference type="EC" id="2.4.99.28"/>
    </reaction>
</comment>
<keyword evidence="10" id="KW-0378">Hydrolase</keyword>
<evidence type="ECO:0000259" key="20">
    <source>
        <dbReference type="Pfam" id="PF00912"/>
    </source>
</evidence>
<dbReference type="SUPFAM" id="SSF56601">
    <property type="entry name" value="beta-lactamase/transpeptidase-like"/>
    <property type="match status" value="1"/>
</dbReference>
<dbReference type="InterPro" id="IPR023346">
    <property type="entry name" value="Lysozyme-like_dom_sf"/>
</dbReference>
<feature type="domain" description="Penicillin-binding protein transpeptidase" evidence="19">
    <location>
        <begin position="501"/>
        <end position="749"/>
    </location>
</feature>
<evidence type="ECO:0000256" key="7">
    <source>
        <dbReference type="ARBA" id="ARBA00022670"/>
    </source>
</evidence>
<feature type="domain" description="Glycosyl transferase family 51" evidence="20">
    <location>
        <begin position="62"/>
        <end position="245"/>
    </location>
</feature>
<evidence type="ECO:0000256" key="18">
    <source>
        <dbReference type="SAM" id="Phobius"/>
    </source>
</evidence>
<evidence type="ECO:0000256" key="13">
    <source>
        <dbReference type="ARBA" id="ARBA00023136"/>
    </source>
</evidence>
<dbReference type="EMBL" id="JADKGY010000032">
    <property type="protein sequence ID" value="MBK9984958.1"/>
    <property type="molecule type" value="Genomic_DNA"/>
</dbReference>
<organism evidence="21 22">
    <name type="scientific">Candidatus Opimibacter skivensis</name>
    <dbReference type="NCBI Taxonomy" id="2982028"/>
    <lineage>
        <taxon>Bacteria</taxon>
        <taxon>Pseudomonadati</taxon>
        <taxon>Bacteroidota</taxon>
        <taxon>Saprospiria</taxon>
        <taxon>Saprospirales</taxon>
        <taxon>Saprospiraceae</taxon>
        <taxon>Candidatus Opimibacter</taxon>
    </lineage>
</organism>
<feature type="transmembrane region" description="Helical" evidence="18">
    <location>
        <begin position="15"/>
        <end position="35"/>
    </location>
</feature>
<dbReference type="InterPro" id="IPR001264">
    <property type="entry name" value="Glyco_trans_51"/>
</dbReference>
<keyword evidence="5" id="KW-1003">Cell membrane</keyword>
<dbReference type="GO" id="GO:0008955">
    <property type="term" value="F:peptidoglycan glycosyltransferase activity"/>
    <property type="evidence" value="ECO:0007669"/>
    <property type="project" value="UniProtKB-EC"/>
</dbReference>
<accession>A0A9D7XUK2</accession>
<sequence>MENRNSSYTRYGKRMWYAAITFAVLFILFFVILSFQGLPDFKQLENPDFELATQVIDIKSREIGRYYTQNRLPVTYNELNPFLIDALVATEDVRYFSHSGVDVQALSRVIMGVITFNTRKGGGSTITQQLAKLLFDRPDFEGMGKMKKTWTLVITKFKEWITAVKLEKQYTKQEILAMYLNKFNFIYGAYGISAASEIYFGKNQKDLKIEEAATLIGMLNNPALFNPIRRPDTVMSRRMIVLNQMRKEDYITRHQYDSLRVLPLDLSHFSRQSHETGPAPYFRAELANWLKALFEKAEYRKSNGEKYNIYEDGLKVYTTIDLDMQQMAEEEMWKHMSSVQEKYNKVWEGMDPWTYHADDMQKKIRKESLTHLIRQSGRYVGLREARLNEILDKIQAAHDIQLTDWDIENILQETQKAGRIARLVSGKTISPDRGKKYKEVMTGELWPQLASIWNDFQKEVMKEMNTPVDMMVFDYNPKGEKKAHMSPLDSIKYHRKFLQTGILAIDPKTGEVKTWVGGINNKYFQFDHTGASRQVGSTFKPFVYATAITLQGISPCFPVLDQPYTIGPGDGSFGLQSSWTPNNADGKYTGRTFTLFEGLRDSRNTISVFLMQQLGNANVVRGLINNMGIDSSTRRSDGEYRVPNQPSICLGAADLSVMEMTGAYCTFANNGVFVKPYFVSSIEDPNGKVIYRAVKEEQVALPPKANAVMVDMLKFAADYAFRDFKSEVGGKTGTTNDYVDGWFMGVTPSLVVGTWVGGEDPWIRFNSLADGQGAVMARPFFKAFLGRLENSTTTDYDPNAKFEKPVGGLDIETDCNKYNAMRRQNGIIDHFDPKTYEEEFNEN</sequence>
<dbReference type="GO" id="GO:0005886">
    <property type="term" value="C:plasma membrane"/>
    <property type="evidence" value="ECO:0007669"/>
    <property type="project" value="UniProtKB-SubCell"/>
</dbReference>
<comment type="catalytic activity">
    <reaction evidence="16">
        <text>Preferential cleavage: (Ac)2-L-Lys-D-Ala-|-D-Ala. Also transpeptidation of peptidyl-alanyl moieties that are N-acyl substituents of D-alanine.</text>
        <dbReference type="EC" id="3.4.16.4"/>
    </reaction>
</comment>
<evidence type="ECO:0000256" key="3">
    <source>
        <dbReference type="ARBA" id="ARBA00007090"/>
    </source>
</evidence>
<evidence type="ECO:0000256" key="1">
    <source>
        <dbReference type="ARBA" id="ARBA00004236"/>
    </source>
</evidence>
<comment type="subcellular location">
    <subcellularLocation>
        <location evidence="1">Cell membrane</location>
    </subcellularLocation>
</comment>
<dbReference type="GO" id="GO:0008360">
    <property type="term" value="P:regulation of cell shape"/>
    <property type="evidence" value="ECO:0007669"/>
    <property type="project" value="UniProtKB-KW"/>
</dbReference>